<reference evidence="2 3" key="1">
    <citation type="submission" date="2024-01" db="EMBL/GenBank/DDBJ databases">
        <authorList>
            <person name="Waweru B."/>
        </authorList>
    </citation>
    <scope>NUCLEOTIDE SEQUENCE [LARGE SCALE GENOMIC DNA]</scope>
</reference>
<proteinExistence type="predicted"/>
<dbReference type="AlphaFoldDB" id="A0AAV1QRP0"/>
<gene>
    <name evidence="2" type="ORF">DCAF_LOCUS282</name>
</gene>
<dbReference type="PANTHER" id="PTHR36766:SF40">
    <property type="entry name" value="DISEASE RESISTANCE PROTEIN RGA3"/>
    <property type="match status" value="1"/>
</dbReference>
<evidence type="ECO:0000256" key="1">
    <source>
        <dbReference type="ARBA" id="ARBA00022821"/>
    </source>
</evidence>
<dbReference type="SUPFAM" id="SSF52058">
    <property type="entry name" value="L domain-like"/>
    <property type="match status" value="1"/>
</dbReference>
<keyword evidence="3" id="KW-1185">Reference proteome</keyword>
<dbReference type="Pfam" id="PF23952">
    <property type="entry name" value="LRR_EndoS"/>
    <property type="match status" value="1"/>
</dbReference>
<dbReference type="GO" id="GO:0006952">
    <property type="term" value="P:defense response"/>
    <property type="evidence" value="ECO:0007669"/>
    <property type="project" value="UniProtKB-KW"/>
</dbReference>
<evidence type="ECO:0000313" key="2">
    <source>
        <dbReference type="EMBL" id="CAK7322671.1"/>
    </source>
</evidence>
<keyword evidence="1" id="KW-0611">Plant defense</keyword>
<dbReference type="PANTHER" id="PTHR36766">
    <property type="entry name" value="PLANT BROAD-SPECTRUM MILDEW RESISTANCE PROTEIN RPW8"/>
    <property type="match status" value="1"/>
</dbReference>
<name>A0AAV1QRP0_9ROSI</name>
<dbReference type="EMBL" id="CAWUPB010000027">
    <property type="protein sequence ID" value="CAK7322671.1"/>
    <property type="molecule type" value="Genomic_DNA"/>
</dbReference>
<protein>
    <submittedName>
        <fullName evidence="2">Uncharacterized protein</fullName>
    </submittedName>
</protein>
<dbReference type="InterPro" id="IPR032675">
    <property type="entry name" value="LRR_dom_sf"/>
</dbReference>
<evidence type="ECO:0000313" key="3">
    <source>
        <dbReference type="Proteomes" id="UP001314170"/>
    </source>
</evidence>
<sequence>MYACPELVVSFPAAPKLTQFNLNNRFYTHELYPSGKWRLVVLEGYLLKGIKRASGVFSSITEVEFRGCSSLKSCQLDFLPHFSKFTIRRCLDLESICIRGTAAALYSYIPRIQLSDKSEISGLQGASGLQQLTSLGNLMIRHCPKLEFIPEKSLPSSIEHLEIVKLKDLDYKGLQHLTSLRQLQICCTKLQNIPEESLPSSLEDLEIWSLKDLDCKGLQHLTSLRQLKISGCPNLESLPEEGLPSSLQYLEIWGLENLKSLNYKGLQHLKSIRSLLIIGCPKLESMPEQGLPSSLELLQIIDCPSLEKRVSSPSARLPKLFKLNKP</sequence>
<comment type="caution">
    <text evidence="2">The sequence shown here is derived from an EMBL/GenBank/DDBJ whole genome shotgun (WGS) entry which is preliminary data.</text>
</comment>
<organism evidence="2 3">
    <name type="scientific">Dovyalis caffra</name>
    <dbReference type="NCBI Taxonomy" id="77055"/>
    <lineage>
        <taxon>Eukaryota</taxon>
        <taxon>Viridiplantae</taxon>
        <taxon>Streptophyta</taxon>
        <taxon>Embryophyta</taxon>
        <taxon>Tracheophyta</taxon>
        <taxon>Spermatophyta</taxon>
        <taxon>Magnoliopsida</taxon>
        <taxon>eudicotyledons</taxon>
        <taxon>Gunneridae</taxon>
        <taxon>Pentapetalae</taxon>
        <taxon>rosids</taxon>
        <taxon>fabids</taxon>
        <taxon>Malpighiales</taxon>
        <taxon>Salicaceae</taxon>
        <taxon>Flacourtieae</taxon>
        <taxon>Dovyalis</taxon>
    </lineage>
</organism>
<dbReference type="Gene3D" id="3.80.10.10">
    <property type="entry name" value="Ribonuclease Inhibitor"/>
    <property type="match status" value="1"/>
</dbReference>
<accession>A0AAV1QRP0</accession>
<dbReference type="Proteomes" id="UP001314170">
    <property type="component" value="Unassembled WGS sequence"/>
</dbReference>